<dbReference type="Gene3D" id="3.40.50.2300">
    <property type="match status" value="2"/>
</dbReference>
<evidence type="ECO:0000256" key="2">
    <source>
        <dbReference type="ARBA" id="ARBA00022448"/>
    </source>
</evidence>
<comment type="caution">
    <text evidence="6">The sequence shown here is derived from an EMBL/GenBank/DDBJ whole genome shotgun (WGS) entry which is preliminary data.</text>
</comment>
<dbReference type="PANTHER" id="PTHR30483:SF6">
    <property type="entry name" value="PERIPLASMIC BINDING PROTEIN OF ABC TRANSPORTER FOR NATURAL AMINO ACIDS"/>
    <property type="match status" value="1"/>
</dbReference>
<dbReference type="InterPro" id="IPR000709">
    <property type="entry name" value="Leu_Ile_Val-bd"/>
</dbReference>
<evidence type="ECO:0000313" key="7">
    <source>
        <dbReference type="Proteomes" id="UP000772181"/>
    </source>
</evidence>
<dbReference type="AlphaFoldDB" id="A0A933LQ67"/>
<feature type="domain" description="Leucine-binding protein" evidence="5">
    <location>
        <begin position="34"/>
        <end position="387"/>
    </location>
</feature>
<name>A0A933LQ67_UNCTE</name>
<dbReference type="InterPro" id="IPR028082">
    <property type="entry name" value="Peripla_BP_I"/>
</dbReference>
<proteinExistence type="inferred from homology"/>
<accession>A0A933LQ67</accession>
<evidence type="ECO:0000313" key="6">
    <source>
        <dbReference type="EMBL" id="MBI4595815.1"/>
    </source>
</evidence>
<evidence type="ECO:0000256" key="1">
    <source>
        <dbReference type="ARBA" id="ARBA00010062"/>
    </source>
</evidence>
<evidence type="ECO:0000256" key="4">
    <source>
        <dbReference type="ARBA" id="ARBA00022970"/>
    </source>
</evidence>
<dbReference type="PRINTS" id="PR00337">
    <property type="entry name" value="LEUILEVALBP"/>
</dbReference>
<keyword evidence="4" id="KW-0029">Amino-acid transport</keyword>
<keyword evidence="2" id="KW-0813">Transport</keyword>
<dbReference type="EMBL" id="JACQWF010000249">
    <property type="protein sequence ID" value="MBI4595815.1"/>
    <property type="molecule type" value="Genomic_DNA"/>
</dbReference>
<gene>
    <name evidence="6" type="ORF">HY730_05475</name>
</gene>
<dbReference type="Pfam" id="PF13458">
    <property type="entry name" value="Peripla_BP_6"/>
    <property type="match status" value="1"/>
</dbReference>
<protein>
    <submittedName>
        <fullName evidence="6">ABC transporter substrate-binding protein</fullName>
    </submittedName>
</protein>
<dbReference type="InterPro" id="IPR028081">
    <property type="entry name" value="Leu-bd"/>
</dbReference>
<dbReference type="Proteomes" id="UP000772181">
    <property type="component" value="Unassembled WGS sequence"/>
</dbReference>
<dbReference type="InterPro" id="IPR051010">
    <property type="entry name" value="BCAA_transport"/>
</dbReference>
<organism evidence="6 7">
    <name type="scientific">Tectimicrobiota bacterium</name>
    <dbReference type="NCBI Taxonomy" id="2528274"/>
    <lineage>
        <taxon>Bacteria</taxon>
        <taxon>Pseudomonadati</taxon>
        <taxon>Nitrospinota/Tectimicrobiota group</taxon>
        <taxon>Candidatus Tectimicrobiota</taxon>
    </lineage>
</organism>
<dbReference type="PANTHER" id="PTHR30483">
    <property type="entry name" value="LEUCINE-SPECIFIC-BINDING PROTEIN"/>
    <property type="match status" value="1"/>
</dbReference>
<comment type="similarity">
    <text evidence="1">Belongs to the leucine-binding protein family.</text>
</comment>
<dbReference type="GO" id="GO:0006865">
    <property type="term" value="P:amino acid transport"/>
    <property type="evidence" value="ECO:0007669"/>
    <property type="project" value="UniProtKB-KW"/>
</dbReference>
<sequence>MRNSKLILLFTLIFALAAVLLFKVPALEAQEVFKVAVVAPLSGPGAPWGEGMLRGLILAVDEVNAKGGMTVEGKKYKVEVIGYDDKYNAKFGVDAVNRAIFTDKVKFIFGSISSAVVVAFQAITEPNKILVLADTYSPKILGPDKPFTMRVVMSSAEIAPIMYKFLRQKYPEIKKVAILSPNDESGWAVTEHSVGAIKEVGGLEVVFNEFYERGTKDFYPLLTRILEKKPDLIDPSASAPGDLALILKQARELGYKGMTMSTPGQKAEVIAKQAGPGNANGHMYPASVDLKVENPKVTALKKAYQAKWAGELDPITIAFYDPGRWLFIAIEKANSFDTAKVRDSLIAMEKDGSLTNVNGQAKWGGMKTYGIDKHQIYGKLFLAQVQDEKEVIVHTVEAPENP</sequence>
<dbReference type="SUPFAM" id="SSF53822">
    <property type="entry name" value="Periplasmic binding protein-like I"/>
    <property type="match status" value="1"/>
</dbReference>
<dbReference type="CDD" id="cd06336">
    <property type="entry name" value="PBP1_ABC_ligand_binding-like"/>
    <property type="match status" value="1"/>
</dbReference>
<evidence type="ECO:0000259" key="5">
    <source>
        <dbReference type="Pfam" id="PF13458"/>
    </source>
</evidence>
<reference evidence="6" key="1">
    <citation type="submission" date="2020-07" db="EMBL/GenBank/DDBJ databases">
        <title>Huge and variable diversity of episymbiotic CPR bacteria and DPANN archaea in groundwater ecosystems.</title>
        <authorList>
            <person name="He C.Y."/>
            <person name="Keren R."/>
            <person name="Whittaker M."/>
            <person name="Farag I.F."/>
            <person name="Doudna J."/>
            <person name="Cate J.H.D."/>
            <person name="Banfield J.F."/>
        </authorList>
    </citation>
    <scope>NUCLEOTIDE SEQUENCE</scope>
    <source>
        <strain evidence="6">NC_groundwater_1482_Ag_S-0.65um_47_24</strain>
    </source>
</reference>
<keyword evidence="3" id="KW-0732">Signal</keyword>
<evidence type="ECO:0000256" key="3">
    <source>
        <dbReference type="ARBA" id="ARBA00022729"/>
    </source>
</evidence>